<sequence length="74" mass="8441">MFELGWFSAKLFFKGRLLRDPIHFVRQIAIATGINSLILLLLEQTSMPFWLPIVISSLATGATMPFLLKDFKTK</sequence>
<evidence type="ECO:0000256" key="1">
    <source>
        <dbReference type="SAM" id="Phobius"/>
    </source>
</evidence>
<dbReference type="Proteomes" id="UP000218785">
    <property type="component" value="Chromosome"/>
</dbReference>
<keyword evidence="1" id="KW-1133">Transmembrane helix</keyword>
<evidence type="ECO:0000313" key="3">
    <source>
        <dbReference type="Proteomes" id="UP000218785"/>
    </source>
</evidence>
<proteinExistence type="predicted"/>
<dbReference type="EMBL" id="AP018248">
    <property type="protein sequence ID" value="BAY97584.1"/>
    <property type="molecule type" value="Genomic_DNA"/>
</dbReference>
<feature type="transmembrane region" description="Helical" evidence="1">
    <location>
        <begin position="48"/>
        <end position="68"/>
    </location>
</feature>
<feature type="transmembrane region" description="Helical" evidence="1">
    <location>
        <begin position="24"/>
        <end position="42"/>
    </location>
</feature>
<organism evidence="2 3">
    <name type="scientific">Tolypothrix tenuis PCC 7101</name>
    <dbReference type="NCBI Taxonomy" id="231146"/>
    <lineage>
        <taxon>Bacteria</taxon>
        <taxon>Bacillati</taxon>
        <taxon>Cyanobacteriota</taxon>
        <taxon>Cyanophyceae</taxon>
        <taxon>Nostocales</taxon>
        <taxon>Tolypothrichaceae</taxon>
        <taxon>Tolypothrix</taxon>
    </lineage>
</organism>
<gene>
    <name evidence="2" type="ORF">NIES37_15260</name>
</gene>
<dbReference type="RefSeq" id="WP_096574615.1">
    <property type="nucleotide sequence ID" value="NZ_CAWNJS010000001.1"/>
</dbReference>
<keyword evidence="1" id="KW-0472">Membrane</keyword>
<keyword evidence="1" id="KW-0812">Transmembrane</keyword>
<dbReference type="AlphaFoldDB" id="A0A1Z4MVU5"/>
<dbReference type="KEGG" id="ttq:NIES37_15260"/>
<accession>A0A1Z4MVU5</accession>
<evidence type="ECO:0000313" key="2">
    <source>
        <dbReference type="EMBL" id="BAY97584.1"/>
    </source>
</evidence>
<protein>
    <submittedName>
        <fullName evidence="2">Uncharacterized protein</fullName>
    </submittedName>
</protein>
<reference evidence="2 3" key="1">
    <citation type="submission" date="2017-06" db="EMBL/GenBank/DDBJ databases">
        <title>Genome sequencing of cyanobaciteial culture collection at National Institute for Environmental Studies (NIES).</title>
        <authorList>
            <person name="Hirose Y."/>
            <person name="Shimura Y."/>
            <person name="Fujisawa T."/>
            <person name="Nakamura Y."/>
            <person name="Kawachi M."/>
        </authorList>
    </citation>
    <scope>NUCLEOTIDE SEQUENCE [LARGE SCALE GENOMIC DNA]</scope>
    <source>
        <strain evidence="2 3">NIES-37</strain>
    </source>
</reference>
<keyword evidence="3" id="KW-1185">Reference proteome</keyword>
<name>A0A1Z4MVU5_9CYAN</name>